<dbReference type="PROSITE" id="PS50207">
    <property type="entry name" value="CASPASE_P10"/>
    <property type="match status" value="1"/>
</dbReference>
<dbReference type="SUPFAM" id="SSF52129">
    <property type="entry name" value="Caspase-like"/>
    <property type="match status" value="1"/>
</dbReference>
<dbReference type="GO" id="GO:0006915">
    <property type="term" value="P:apoptotic process"/>
    <property type="evidence" value="ECO:0007669"/>
    <property type="project" value="UniProtKB-KW"/>
</dbReference>
<dbReference type="Proteomes" id="UP001431783">
    <property type="component" value="Unassembled WGS sequence"/>
</dbReference>
<keyword evidence="9" id="KW-1185">Reference proteome</keyword>
<comment type="similarity">
    <text evidence="1 5">Belongs to the peptidase C14A family.</text>
</comment>
<comment type="caution">
    <text evidence="8">The sequence shown here is derived from an EMBL/GenBank/DDBJ whole genome shotgun (WGS) entry which is preliminary data.</text>
</comment>
<dbReference type="InterPro" id="IPR015917">
    <property type="entry name" value="Pept_C14A"/>
</dbReference>
<reference evidence="8 9" key="1">
    <citation type="submission" date="2023-03" db="EMBL/GenBank/DDBJ databases">
        <title>Genome insight into feeding habits of ladybird beetles.</title>
        <authorList>
            <person name="Li H.-S."/>
            <person name="Huang Y.-H."/>
            <person name="Pang H."/>
        </authorList>
    </citation>
    <scope>NUCLEOTIDE SEQUENCE [LARGE SCALE GENOMIC DNA]</scope>
    <source>
        <strain evidence="8">SYSU_2023b</strain>
        <tissue evidence="8">Whole body</tissue>
    </source>
</reference>
<dbReference type="GO" id="GO:0004197">
    <property type="term" value="F:cysteine-type endopeptidase activity"/>
    <property type="evidence" value="ECO:0007669"/>
    <property type="project" value="InterPro"/>
</dbReference>
<name>A0AAW1UKC0_9CUCU</name>
<organism evidence="8 9">
    <name type="scientific">Henosepilachna vigintioctopunctata</name>
    <dbReference type="NCBI Taxonomy" id="420089"/>
    <lineage>
        <taxon>Eukaryota</taxon>
        <taxon>Metazoa</taxon>
        <taxon>Ecdysozoa</taxon>
        <taxon>Arthropoda</taxon>
        <taxon>Hexapoda</taxon>
        <taxon>Insecta</taxon>
        <taxon>Pterygota</taxon>
        <taxon>Neoptera</taxon>
        <taxon>Endopterygota</taxon>
        <taxon>Coleoptera</taxon>
        <taxon>Polyphaga</taxon>
        <taxon>Cucujiformia</taxon>
        <taxon>Coccinelloidea</taxon>
        <taxon>Coccinellidae</taxon>
        <taxon>Epilachninae</taxon>
        <taxon>Epilachnini</taxon>
        <taxon>Henosepilachna</taxon>
    </lineage>
</organism>
<dbReference type="Gene3D" id="3.40.50.1460">
    <property type="match status" value="1"/>
</dbReference>
<sequence>MSVKNSQDATASQFPFFRRPGGCFSLMQSDNPREIKTNITPNYKKNQVECYPTQSTNRGTALVINNIQFHNPRYFRSGAKKDEDDLNRVLTKIGFKVKIYRDQKSNDLIKTLKKYSKAILGDICMVIVMSHGTNDGLPGGYTEVLCSDGKKISTDTVVDHFDESRNECLKGKPKIFIFQCCRSNTQVDAALIKGNPTSKSNTLIAYSTIPGFSSHRDPKNGSRYIQTLCEVLDKYAHAYHMEDLLKIVGSELIEMNDDSHKQVSCYENRGFCKKCYLNPMKN</sequence>
<keyword evidence="4" id="KW-0378">Hydrolase</keyword>
<keyword evidence="3" id="KW-0053">Apoptosis</keyword>
<dbReference type="PRINTS" id="PR00376">
    <property type="entry name" value="IL1BCENZYME"/>
</dbReference>
<feature type="domain" description="Caspase family p20" evidence="7">
    <location>
        <begin position="57"/>
        <end position="185"/>
    </location>
</feature>
<evidence type="ECO:0000256" key="1">
    <source>
        <dbReference type="ARBA" id="ARBA00010134"/>
    </source>
</evidence>
<dbReference type="SMART" id="SM00115">
    <property type="entry name" value="CASc"/>
    <property type="match status" value="1"/>
</dbReference>
<dbReference type="AlphaFoldDB" id="A0AAW1UKC0"/>
<evidence type="ECO:0000256" key="5">
    <source>
        <dbReference type="RuleBase" id="RU003971"/>
    </source>
</evidence>
<keyword evidence="2" id="KW-0645">Protease</keyword>
<dbReference type="PANTHER" id="PTHR47901">
    <property type="entry name" value="CASPASE RECRUITMENT DOMAIN-CONTAINING PROTEIN 18"/>
    <property type="match status" value="1"/>
</dbReference>
<dbReference type="InterPro" id="IPR002398">
    <property type="entry name" value="Pept_C14"/>
</dbReference>
<dbReference type="Pfam" id="PF00656">
    <property type="entry name" value="Peptidase_C14"/>
    <property type="match status" value="1"/>
</dbReference>
<evidence type="ECO:0000256" key="3">
    <source>
        <dbReference type="ARBA" id="ARBA00022703"/>
    </source>
</evidence>
<dbReference type="InterPro" id="IPR001309">
    <property type="entry name" value="Pept_C14_p20"/>
</dbReference>
<feature type="domain" description="Caspase family p10" evidence="6">
    <location>
        <begin position="198"/>
        <end position="279"/>
    </location>
</feature>
<dbReference type="InterPro" id="IPR002138">
    <property type="entry name" value="Pept_C14_p10"/>
</dbReference>
<accession>A0AAW1UKC0</accession>
<evidence type="ECO:0000313" key="9">
    <source>
        <dbReference type="Proteomes" id="UP001431783"/>
    </source>
</evidence>
<dbReference type="InterPro" id="IPR029030">
    <property type="entry name" value="Caspase-like_dom_sf"/>
</dbReference>
<gene>
    <name evidence="8" type="ORF">WA026_017199</name>
</gene>
<dbReference type="EMBL" id="JARQZJ010000070">
    <property type="protein sequence ID" value="KAK9881683.1"/>
    <property type="molecule type" value="Genomic_DNA"/>
</dbReference>
<dbReference type="Gene3D" id="3.30.70.1470">
    <property type="entry name" value="Caspase-like"/>
    <property type="match status" value="1"/>
</dbReference>
<protein>
    <submittedName>
        <fullName evidence="8">Uncharacterized protein</fullName>
    </submittedName>
</protein>
<evidence type="ECO:0000256" key="4">
    <source>
        <dbReference type="ARBA" id="ARBA00022801"/>
    </source>
</evidence>
<proteinExistence type="inferred from homology"/>
<dbReference type="PROSITE" id="PS50208">
    <property type="entry name" value="CASPASE_P20"/>
    <property type="match status" value="1"/>
</dbReference>
<evidence type="ECO:0000259" key="6">
    <source>
        <dbReference type="PROSITE" id="PS50207"/>
    </source>
</evidence>
<dbReference type="InterPro" id="IPR011600">
    <property type="entry name" value="Pept_C14_caspase"/>
</dbReference>
<dbReference type="GO" id="GO:0006508">
    <property type="term" value="P:proteolysis"/>
    <property type="evidence" value="ECO:0007669"/>
    <property type="project" value="UniProtKB-KW"/>
</dbReference>
<evidence type="ECO:0000313" key="8">
    <source>
        <dbReference type="EMBL" id="KAK9881683.1"/>
    </source>
</evidence>
<evidence type="ECO:0000259" key="7">
    <source>
        <dbReference type="PROSITE" id="PS50208"/>
    </source>
</evidence>
<evidence type="ECO:0000256" key="2">
    <source>
        <dbReference type="ARBA" id="ARBA00022670"/>
    </source>
</evidence>
<dbReference type="PANTHER" id="PTHR47901:SF8">
    <property type="entry name" value="CASPASE-3"/>
    <property type="match status" value="1"/>
</dbReference>